<evidence type="ECO:0000256" key="1">
    <source>
        <dbReference type="ARBA" id="ARBA00001911"/>
    </source>
</evidence>
<comment type="catalytic activity">
    <reaction evidence="18">
        <text>all-trans-13,14-dihydroretinol + A = all-trans-retinol + AH2</text>
        <dbReference type="Rhea" id="RHEA:19193"/>
        <dbReference type="ChEBI" id="CHEBI:13193"/>
        <dbReference type="ChEBI" id="CHEBI:17336"/>
        <dbReference type="ChEBI" id="CHEBI:17499"/>
        <dbReference type="ChEBI" id="CHEBI:52075"/>
        <dbReference type="EC" id="1.3.99.23"/>
    </reaction>
</comment>
<dbReference type="InterPro" id="IPR002937">
    <property type="entry name" value="Amino_oxidase"/>
</dbReference>
<dbReference type="PROSITE" id="PS50041">
    <property type="entry name" value="C_TYPE_LECTIN_2"/>
    <property type="match status" value="1"/>
</dbReference>
<evidence type="ECO:0000256" key="9">
    <source>
        <dbReference type="ARBA" id="ARBA00022824"/>
    </source>
</evidence>
<dbReference type="SUPFAM" id="SSF51905">
    <property type="entry name" value="FAD/NAD(P)-binding domain"/>
    <property type="match status" value="1"/>
</dbReference>
<dbReference type="Proteomes" id="UP000824219">
    <property type="component" value="Linkage Group LG02"/>
</dbReference>
<comment type="cofactor">
    <cofactor evidence="3">
        <name>FAD</name>
        <dbReference type="ChEBI" id="CHEBI:57692"/>
    </cofactor>
</comment>
<evidence type="ECO:0000256" key="8">
    <source>
        <dbReference type="ARBA" id="ARBA00022734"/>
    </source>
</evidence>
<evidence type="ECO:0000256" key="13">
    <source>
        <dbReference type="ARBA" id="ARBA00023027"/>
    </source>
</evidence>
<dbReference type="OrthoDB" id="38045at2759"/>
<dbReference type="PANTHER" id="PTHR46091">
    <property type="entry name" value="BLR7054 PROTEIN"/>
    <property type="match status" value="1"/>
</dbReference>
<dbReference type="CDD" id="cd03590">
    <property type="entry name" value="CLECT_DC-SIGN_like"/>
    <property type="match status" value="1"/>
</dbReference>
<keyword evidence="10" id="KW-0274">FAD</keyword>
<keyword evidence="12" id="KW-0560">Oxidoreductase</keyword>
<dbReference type="EC" id="1.3.99.23" evidence="16"/>
<dbReference type="EMBL" id="JAHKSW010000002">
    <property type="protein sequence ID" value="KAG7334760.1"/>
    <property type="molecule type" value="Genomic_DNA"/>
</dbReference>
<evidence type="ECO:0000256" key="3">
    <source>
        <dbReference type="ARBA" id="ARBA00001974"/>
    </source>
</evidence>
<protein>
    <recommendedName>
        <fullName evidence="17">All-trans-retinol 13,14-reductase</fullName>
        <ecNumber evidence="16">1.3.99.23</ecNumber>
    </recommendedName>
</protein>
<dbReference type="SMART" id="SM00034">
    <property type="entry name" value="CLECT"/>
    <property type="match status" value="1"/>
</dbReference>
<evidence type="ECO:0000256" key="15">
    <source>
        <dbReference type="ARBA" id="ARBA00023136"/>
    </source>
</evidence>
<keyword evidence="14" id="KW-0443">Lipid metabolism</keyword>
<dbReference type="InterPro" id="IPR033989">
    <property type="entry name" value="CD209-like_CTLD"/>
</dbReference>
<comment type="cofactor">
    <cofactor evidence="2">
        <name>NADP(+)</name>
        <dbReference type="ChEBI" id="CHEBI:58349"/>
    </cofactor>
</comment>
<keyword evidence="9" id="KW-0256">Endoplasmic reticulum</keyword>
<sequence length="787" mass="87505">MNKEENIYNNITPNRGSGNRRGLQLVISISVLLFLSLMTNALLTCFYCKLKWAPDSSMIRNCSTGGEGELHLTYKDRVYIFSNNTMNWKSSRKSCQELGGDLAIINSKDEQDIIGGLASRLGSLYWIGLTDAENEGAWLWIDGTPLNTNLTWWKYTPDDYKKDNPLGEDCVTVNRGRVYRSDLGLIVAVLFVALFLKYVFGTAGPGPFDIDTREPPKPVQLDKKERNKVLKQGFLASRVPQDLDAIVIGSGIGGLGIAVLLAKVGKKVLVLEQHDRAGGCCHTFTEKGFEFDVGIHYIGNLEENGRFRCIVDQLTNGQLQWEPLENPFDQVVLGPPENRRIYPIYSGYTRFPEELKKCFPGEEKAIDEFMRLVNKCSHSVWMMMVLKALPSSVANFLAYTGLANRLSYFFSYGSRSLSEVVNSLTENKELRAVLCYIFGTYGNPPKEASFSMHSLLINHYLPGAWYPRGGASQIAYNMIPIIEKAGGAVLVRAPVNRILLNAANEAIGVSVMKGQEEVHVHAPIVISDAGIFNTYQQLLPEEVQAQAAIQKQLSMLKHGEGGLSIFLGLNGTKDELGLKADNYWIFCENNLDEQFSGYVKGEREESMKNIPLIFVASPSAKDPTWEQRSPGKSTLSVVSFTPYSWFEEWKDGKVKNRGADYEELKETIVNSVLEVLTQLFPKIKDKIEFTEAGTPITNQHYLAAPKGEIYGADHSTSRFTAEVCATIRPQTPIKNLFLTGQDLISCGFAGAIAGAMVCGSAILNRNLFIDVQALKKKLKHANSKKVQ</sequence>
<evidence type="ECO:0000256" key="19">
    <source>
        <dbReference type="SAM" id="Phobius"/>
    </source>
</evidence>
<dbReference type="GO" id="GO:0030246">
    <property type="term" value="F:carbohydrate binding"/>
    <property type="evidence" value="ECO:0007669"/>
    <property type="project" value="UniProtKB-KW"/>
</dbReference>
<evidence type="ECO:0000256" key="14">
    <source>
        <dbReference type="ARBA" id="ARBA00023098"/>
    </source>
</evidence>
<keyword evidence="6" id="KW-0285">Flavoprotein</keyword>
<evidence type="ECO:0000259" key="20">
    <source>
        <dbReference type="PROSITE" id="PS50041"/>
    </source>
</evidence>
<dbReference type="SUPFAM" id="SSF56436">
    <property type="entry name" value="C-type lectin-like"/>
    <property type="match status" value="1"/>
</dbReference>
<evidence type="ECO:0000313" key="22">
    <source>
        <dbReference type="Proteomes" id="UP000824219"/>
    </source>
</evidence>
<organism evidence="21 22">
    <name type="scientific">Hemibagrus wyckioides</name>
    <dbReference type="NCBI Taxonomy" id="337641"/>
    <lineage>
        <taxon>Eukaryota</taxon>
        <taxon>Metazoa</taxon>
        <taxon>Chordata</taxon>
        <taxon>Craniata</taxon>
        <taxon>Vertebrata</taxon>
        <taxon>Euteleostomi</taxon>
        <taxon>Actinopterygii</taxon>
        <taxon>Neopterygii</taxon>
        <taxon>Teleostei</taxon>
        <taxon>Ostariophysi</taxon>
        <taxon>Siluriformes</taxon>
        <taxon>Bagridae</taxon>
        <taxon>Hemibagrus</taxon>
    </lineage>
</organism>
<keyword evidence="15 19" id="KW-0472">Membrane</keyword>
<evidence type="ECO:0000256" key="6">
    <source>
        <dbReference type="ARBA" id="ARBA00022630"/>
    </source>
</evidence>
<evidence type="ECO:0000256" key="10">
    <source>
        <dbReference type="ARBA" id="ARBA00022827"/>
    </source>
</evidence>
<proteinExistence type="inferred from homology"/>
<evidence type="ECO:0000256" key="2">
    <source>
        <dbReference type="ARBA" id="ARBA00001937"/>
    </source>
</evidence>
<dbReference type="Gene3D" id="3.50.50.60">
    <property type="entry name" value="FAD/NAD(P)-binding domain"/>
    <property type="match status" value="2"/>
</dbReference>
<dbReference type="Gene3D" id="3.10.100.10">
    <property type="entry name" value="Mannose-Binding Protein A, subunit A"/>
    <property type="match status" value="1"/>
</dbReference>
<evidence type="ECO:0000256" key="12">
    <source>
        <dbReference type="ARBA" id="ARBA00023002"/>
    </source>
</evidence>
<evidence type="ECO:0000256" key="11">
    <source>
        <dbReference type="ARBA" id="ARBA00022857"/>
    </source>
</evidence>
<feature type="transmembrane region" description="Helical" evidence="19">
    <location>
        <begin position="183"/>
        <end position="200"/>
    </location>
</feature>
<feature type="transmembrane region" description="Helical" evidence="19">
    <location>
        <begin position="25"/>
        <end position="48"/>
    </location>
</feature>
<keyword evidence="22" id="KW-1185">Reference proteome</keyword>
<dbReference type="InterPro" id="IPR036188">
    <property type="entry name" value="FAD/NAD-bd_sf"/>
</dbReference>
<keyword evidence="11" id="KW-0521">NADP</keyword>
<dbReference type="GO" id="GO:0005789">
    <property type="term" value="C:endoplasmic reticulum membrane"/>
    <property type="evidence" value="ECO:0007669"/>
    <property type="project" value="UniProtKB-SubCell"/>
</dbReference>
<comment type="caution">
    <text evidence="21">The sequence shown here is derived from an EMBL/GenBank/DDBJ whole genome shotgun (WGS) entry which is preliminary data.</text>
</comment>
<dbReference type="InterPro" id="IPR016187">
    <property type="entry name" value="CTDL_fold"/>
</dbReference>
<dbReference type="AlphaFoldDB" id="A0A9D3STT5"/>
<accession>A0A9D3STT5</accession>
<reference evidence="21 22" key="1">
    <citation type="submission" date="2021-06" db="EMBL/GenBank/DDBJ databases">
        <title>Chromosome-level genome assembly of the red-tail catfish (Hemibagrus wyckioides).</title>
        <authorList>
            <person name="Shao F."/>
        </authorList>
    </citation>
    <scope>NUCLEOTIDE SEQUENCE [LARGE SCALE GENOMIC DNA]</scope>
    <source>
        <strain evidence="21">EC202008001</strain>
        <tissue evidence="21">Blood</tissue>
    </source>
</reference>
<evidence type="ECO:0000256" key="4">
    <source>
        <dbReference type="ARBA" id="ARBA00004406"/>
    </source>
</evidence>
<evidence type="ECO:0000256" key="5">
    <source>
        <dbReference type="ARBA" id="ARBA00005855"/>
    </source>
</evidence>
<evidence type="ECO:0000313" key="21">
    <source>
        <dbReference type="EMBL" id="KAG7334760.1"/>
    </source>
</evidence>
<keyword evidence="7" id="KW-0732">Signal</keyword>
<comment type="cofactor">
    <cofactor evidence="1">
        <name>NAD(+)</name>
        <dbReference type="ChEBI" id="CHEBI:57540"/>
    </cofactor>
</comment>
<dbReference type="InterPro" id="IPR052206">
    <property type="entry name" value="Retinol_saturase"/>
</dbReference>
<feature type="transmembrane region" description="Helical" evidence="19">
    <location>
        <begin position="245"/>
        <end position="262"/>
    </location>
</feature>
<evidence type="ECO:0000256" key="16">
    <source>
        <dbReference type="ARBA" id="ARBA00038979"/>
    </source>
</evidence>
<dbReference type="InterPro" id="IPR001304">
    <property type="entry name" value="C-type_lectin-like"/>
</dbReference>
<comment type="similarity">
    <text evidence="5">Belongs to the carotenoid/retinoid oxidoreductase family. CrtISO subfamily.</text>
</comment>
<dbReference type="Pfam" id="PF01593">
    <property type="entry name" value="Amino_oxidase"/>
    <property type="match status" value="1"/>
</dbReference>
<gene>
    <name evidence="21" type="ORF">KOW79_001356</name>
</gene>
<dbReference type="Pfam" id="PF00059">
    <property type="entry name" value="Lectin_C"/>
    <property type="match status" value="1"/>
</dbReference>
<dbReference type="InterPro" id="IPR016186">
    <property type="entry name" value="C-type_lectin-like/link_sf"/>
</dbReference>
<comment type="subcellular location">
    <subcellularLocation>
        <location evidence="4">Endoplasmic reticulum membrane</location>
        <topology evidence="4">Peripheral membrane protein</topology>
    </subcellularLocation>
</comment>
<dbReference type="FunFam" id="3.50.50.60:FF:000362">
    <property type="entry name" value="All-trans-retinol 13,14-reductase"/>
    <property type="match status" value="1"/>
</dbReference>
<keyword evidence="13" id="KW-0520">NAD</keyword>
<keyword evidence="8" id="KW-0430">Lectin</keyword>
<name>A0A9D3STT5_9TELE</name>
<evidence type="ECO:0000256" key="18">
    <source>
        <dbReference type="ARBA" id="ARBA00048815"/>
    </source>
</evidence>
<evidence type="ECO:0000256" key="17">
    <source>
        <dbReference type="ARBA" id="ARBA00041141"/>
    </source>
</evidence>
<feature type="transmembrane region" description="Helical" evidence="19">
    <location>
        <begin position="380"/>
        <end position="402"/>
    </location>
</feature>
<dbReference type="PANTHER" id="PTHR46091:SF1">
    <property type="entry name" value="ALL-TRANS-RETINOL 13,14-REDUCTASE"/>
    <property type="match status" value="1"/>
</dbReference>
<dbReference type="GO" id="GO:0051786">
    <property type="term" value="F:all-trans-retinol 13,14-reductase activity"/>
    <property type="evidence" value="ECO:0007669"/>
    <property type="project" value="UniProtKB-EC"/>
</dbReference>
<keyword evidence="19" id="KW-0812">Transmembrane</keyword>
<feature type="domain" description="C-type lectin" evidence="20">
    <location>
        <begin position="74"/>
        <end position="177"/>
    </location>
</feature>
<evidence type="ECO:0000256" key="7">
    <source>
        <dbReference type="ARBA" id="ARBA00022729"/>
    </source>
</evidence>
<keyword evidence="19" id="KW-1133">Transmembrane helix</keyword>